<sequence length="104" mass="12012">MMDLVELSSRSSASADYFDAKFKEISDERTELQNRLRGHEQRQVIAQNNNARMKELFEILEQANFNLNEYDEALVKQLIAKVTIVSAEKIQITFRGGFEVEQAL</sequence>
<proteinExistence type="predicted"/>
<evidence type="ECO:0000313" key="3">
    <source>
        <dbReference type="Proteomes" id="UP001082703"/>
    </source>
</evidence>
<name>A0ABT4BRZ1_9FIRM</name>
<accession>A0ABT4BRZ1</accession>
<dbReference type="RefSeq" id="WP_268057681.1">
    <property type="nucleotide sequence ID" value="NZ_JAPOHA010000004.1"/>
</dbReference>
<feature type="coiled-coil region" evidence="1">
    <location>
        <begin position="22"/>
        <end position="73"/>
    </location>
</feature>
<protein>
    <submittedName>
        <fullName evidence="2">Uncharacterized protein</fullName>
    </submittedName>
</protein>
<evidence type="ECO:0000313" key="2">
    <source>
        <dbReference type="EMBL" id="MCY1713657.1"/>
    </source>
</evidence>
<dbReference type="Proteomes" id="UP001082703">
    <property type="component" value="Unassembled WGS sequence"/>
</dbReference>
<keyword evidence="1" id="KW-0175">Coiled coil</keyword>
<evidence type="ECO:0000256" key="1">
    <source>
        <dbReference type="SAM" id="Coils"/>
    </source>
</evidence>
<keyword evidence="3" id="KW-1185">Reference proteome</keyword>
<reference evidence="2 3" key="1">
    <citation type="submission" date="2022-11" db="EMBL/GenBank/DDBJ databases">
        <authorList>
            <person name="Caiyu Z."/>
        </authorList>
    </citation>
    <scope>NUCLEOTIDE SEQUENCE [LARGE SCALE GENOMIC DNA]</scope>
    <source>
        <strain evidence="2 3">YR-4</strain>
    </source>
</reference>
<comment type="caution">
    <text evidence="2">The sequence shown here is derived from an EMBL/GenBank/DDBJ whole genome shotgun (WGS) entry which is preliminary data.</text>
</comment>
<gene>
    <name evidence="2" type="ORF">OUY18_05240</name>
</gene>
<dbReference type="EMBL" id="JAPOHA010000004">
    <property type="protein sequence ID" value="MCY1713657.1"/>
    <property type="molecule type" value="Genomic_DNA"/>
</dbReference>
<organism evidence="2 3">
    <name type="scientific">Caproiciproducens galactitolivorans</name>
    <dbReference type="NCBI Taxonomy" id="642589"/>
    <lineage>
        <taxon>Bacteria</taxon>
        <taxon>Bacillati</taxon>
        <taxon>Bacillota</taxon>
        <taxon>Clostridia</taxon>
        <taxon>Eubacteriales</taxon>
        <taxon>Acutalibacteraceae</taxon>
        <taxon>Caproiciproducens</taxon>
    </lineage>
</organism>